<dbReference type="AlphaFoldDB" id="A0A210Q2X6"/>
<protein>
    <submittedName>
        <fullName evidence="5">Tyrosine-protein phosphatase non-receptor type 9</fullName>
    </submittedName>
</protein>
<dbReference type="PANTHER" id="PTHR24543:SF325">
    <property type="entry name" value="F5_8 TYPE C DOMAIN-CONTAINING PROTEIN"/>
    <property type="match status" value="1"/>
</dbReference>
<dbReference type="Pfam" id="PF00754">
    <property type="entry name" value="F5_F8_type_C"/>
    <property type="match status" value="1"/>
</dbReference>
<dbReference type="CDD" id="cd00037">
    <property type="entry name" value="CLECT"/>
    <property type="match status" value="1"/>
</dbReference>
<dbReference type="EMBL" id="NEDP02005166">
    <property type="protein sequence ID" value="OWF43101.1"/>
    <property type="molecule type" value="Genomic_DNA"/>
</dbReference>
<comment type="caution">
    <text evidence="5">The sequence shown here is derived from an EMBL/GenBank/DDBJ whole genome shotgun (WGS) entry which is preliminary data.</text>
</comment>
<dbReference type="PROSITE" id="PS50022">
    <property type="entry name" value="FA58C_3"/>
    <property type="match status" value="1"/>
</dbReference>
<dbReference type="InterPro" id="IPR016187">
    <property type="entry name" value="CTDL_fold"/>
</dbReference>
<evidence type="ECO:0000256" key="1">
    <source>
        <dbReference type="SAM" id="SignalP"/>
    </source>
</evidence>
<dbReference type="Pfam" id="PF00024">
    <property type="entry name" value="PAN_1"/>
    <property type="match status" value="1"/>
</dbReference>
<dbReference type="Gene3D" id="3.50.4.10">
    <property type="entry name" value="Hepatocyte Growth Factor"/>
    <property type="match status" value="1"/>
</dbReference>
<proteinExistence type="predicted"/>
<dbReference type="Gene3D" id="2.60.120.260">
    <property type="entry name" value="Galactose-binding domain-like"/>
    <property type="match status" value="1"/>
</dbReference>
<keyword evidence="5" id="KW-0675">Receptor</keyword>
<dbReference type="PROSITE" id="PS50948">
    <property type="entry name" value="PAN"/>
    <property type="match status" value="1"/>
</dbReference>
<evidence type="ECO:0000259" key="3">
    <source>
        <dbReference type="PROSITE" id="PS50041"/>
    </source>
</evidence>
<dbReference type="PANTHER" id="PTHR24543">
    <property type="entry name" value="MULTICOPPER OXIDASE-RELATED"/>
    <property type="match status" value="1"/>
</dbReference>
<dbReference type="Proteomes" id="UP000242188">
    <property type="component" value="Unassembled WGS sequence"/>
</dbReference>
<gene>
    <name evidence="5" type="ORF">KP79_PYT15522</name>
</gene>
<dbReference type="InterPro" id="IPR016186">
    <property type="entry name" value="C-type_lectin-like/link_sf"/>
</dbReference>
<organism evidence="5 6">
    <name type="scientific">Mizuhopecten yessoensis</name>
    <name type="common">Japanese scallop</name>
    <name type="synonym">Patinopecten yessoensis</name>
    <dbReference type="NCBI Taxonomy" id="6573"/>
    <lineage>
        <taxon>Eukaryota</taxon>
        <taxon>Metazoa</taxon>
        <taxon>Spiralia</taxon>
        <taxon>Lophotrochozoa</taxon>
        <taxon>Mollusca</taxon>
        <taxon>Bivalvia</taxon>
        <taxon>Autobranchia</taxon>
        <taxon>Pteriomorphia</taxon>
        <taxon>Pectinida</taxon>
        <taxon>Pectinoidea</taxon>
        <taxon>Pectinidae</taxon>
        <taxon>Mizuhopecten</taxon>
    </lineage>
</organism>
<keyword evidence="1" id="KW-0732">Signal</keyword>
<name>A0A210Q2X6_MIZYE</name>
<evidence type="ECO:0000313" key="5">
    <source>
        <dbReference type="EMBL" id="OWF43101.1"/>
    </source>
</evidence>
<evidence type="ECO:0000259" key="2">
    <source>
        <dbReference type="PROSITE" id="PS50022"/>
    </source>
</evidence>
<dbReference type="InterPro" id="IPR003609">
    <property type="entry name" value="Pan_app"/>
</dbReference>
<reference evidence="5 6" key="1">
    <citation type="journal article" date="2017" name="Nat. Ecol. Evol.">
        <title>Scallop genome provides insights into evolution of bilaterian karyotype and development.</title>
        <authorList>
            <person name="Wang S."/>
            <person name="Zhang J."/>
            <person name="Jiao W."/>
            <person name="Li J."/>
            <person name="Xun X."/>
            <person name="Sun Y."/>
            <person name="Guo X."/>
            <person name="Huan P."/>
            <person name="Dong B."/>
            <person name="Zhang L."/>
            <person name="Hu X."/>
            <person name="Sun X."/>
            <person name="Wang J."/>
            <person name="Zhao C."/>
            <person name="Wang Y."/>
            <person name="Wang D."/>
            <person name="Huang X."/>
            <person name="Wang R."/>
            <person name="Lv J."/>
            <person name="Li Y."/>
            <person name="Zhang Z."/>
            <person name="Liu B."/>
            <person name="Lu W."/>
            <person name="Hui Y."/>
            <person name="Liang J."/>
            <person name="Zhou Z."/>
            <person name="Hou R."/>
            <person name="Li X."/>
            <person name="Liu Y."/>
            <person name="Li H."/>
            <person name="Ning X."/>
            <person name="Lin Y."/>
            <person name="Zhao L."/>
            <person name="Xing Q."/>
            <person name="Dou J."/>
            <person name="Li Y."/>
            <person name="Mao J."/>
            <person name="Guo H."/>
            <person name="Dou H."/>
            <person name="Li T."/>
            <person name="Mu C."/>
            <person name="Jiang W."/>
            <person name="Fu Q."/>
            <person name="Fu X."/>
            <person name="Miao Y."/>
            <person name="Liu J."/>
            <person name="Yu Q."/>
            <person name="Li R."/>
            <person name="Liao H."/>
            <person name="Li X."/>
            <person name="Kong Y."/>
            <person name="Jiang Z."/>
            <person name="Chourrout D."/>
            <person name="Li R."/>
            <person name="Bao Z."/>
        </authorList>
    </citation>
    <scope>NUCLEOTIDE SEQUENCE [LARGE SCALE GENOMIC DNA]</scope>
    <source>
        <strain evidence="5 6">PY_sf001</strain>
    </source>
</reference>
<dbReference type="InterPro" id="IPR001304">
    <property type="entry name" value="C-type_lectin-like"/>
</dbReference>
<feature type="domain" description="Apple" evidence="4">
    <location>
        <begin position="184"/>
        <end position="267"/>
    </location>
</feature>
<keyword evidence="6" id="KW-1185">Reference proteome</keyword>
<feature type="signal peptide" evidence="1">
    <location>
        <begin position="1"/>
        <end position="24"/>
    </location>
</feature>
<dbReference type="Gene3D" id="3.10.100.10">
    <property type="entry name" value="Mannose-Binding Protein A, subunit A"/>
    <property type="match status" value="1"/>
</dbReference>
<dbReference type="SUPFAM" id="SSF56436">
    <property type="entry name" value="C-type lectin-like"/>
    <property type="match status" value="1"/>
</dbReference>
<feature type="domain" description="C-type lectin" evidence="3">
    <location>
        <begin position="284"/>
        <end position="401"/>
    </location>
</feature>
<sequence>MKEKVKITAFRILTLLHVVRLCTGICSDYLVSGPNGVPDQDISASSGSPACGRLYTMSSYNAYSQGCLVPSDGGWCSDHTDPTPYIQVKFARLHRIMRVSVQQQHLVIKEMLETFKVTYSENGHDWSLASSNGTKIFGAPTNPIVDEEKVVTFDPHIVTRYVRIEPVIPKGPTTVCLRFDVIGCKYAMEAKTQYEYTQLPEVAINSSGIISDSSAEDLRKCATRCRRDVTCQSFSYGHANKRCVGYRFNKCVPRINDNSMAILANNDTLYFCDPDMDTPMTDHVTGVTYKVVMQKSNQDDAVLSCAALGMRLFVIDTDAKRDLLIRIVFPSLILRGQKVRVGGGFSFVNGLWGWWDGNGKLLQEKLVSFSDPAGKPCVILTVVLRYLHTSECSTPMYFVCES</sequence>
<dbReference type="InterPro" id="IPR000421">
    <property type="entry name" value="FA58C"/>
</dbReference>
<feature type="chain" id="PRO_5012487858" evidence="1">
    <location>
        <begin position="25"/>
        <end position="402"/>
    </location>
</feature>
<dbReference type="SMART" id="SM00231">
    <property type="entry name" value="FA58C"/>
    <property type="match status" value="1"/>
</dbReference>
<dbReference type="InterPro" id="IPR008979">
    <property type="entry name" value="Galactose-bd-like_sf"/>
</dbReference>
<dbReference type="SUPFAM" id="SSF49785">
    <property type="entry name" value="Galactose-binding domain-like"/>
    <property type="match status" value="1"/>
</dbReference>
<accession>A0A210Q2X6</accession>
<dbReference type="PROSITE" id="PS50041">
    <property type="entry name" value="C_TYPE_LECTIN_2"/>
    <property type="match status" value="1"/>
</dbReference>
<dbReference type="OrthoDB" id="10028859at2759"/>
<dbReference type="SUPFAM" id="SSF57414">
    <property type="entry name" value="Hairpin loop containing domain-like"/>
    <property type="match status" value="1"/>
</dbReference>
<evidence type="ECO:0000259" key="4">
    <source>
        <dbReference type="PROSITE" id="PS50948"/>
    </source>
</evidence>
<evidence type="ECO:0000313" key="6">
    <source>
        <dbReference type="Proteomes" id="UP000242188"/>
    </source>
</evidence>
<feature type="domain" description="F5/8 type C" evidence="2">
    <location>
        <begin position="26"/>
        <end position="184"/>
    </location>
</feature>